<feature type="domain" description="Rieske" evidence="7">
    <location>
        <begin position="181"/>
        <end position="277"/>
    </location>
</feature>
<keyword evidence="6" id="KW-0812">Transmembrane</keyword>
<keyword evidence="1" id="KW-0001">2Fe-2S</keyword>
<dbReference type="Gene3D" id="2.102.10.10">
    <property type="entry name" value="Rieske [2Fe-2S] iron-sulphur domain"/>
    <property type="match status" value="1"/>
</dbReference>
<dbReference type="Pfam" id="PF00355">
    <property type="entry name" value="Rieske"/>
    <property type="match status" value="1"/>
</dbReference>
<name>A0A6J6GWU0_9ZZZZ</name>
<evidence type="ECO:0000313" key="8">
    <source>
        <dbReference type="EMBL" id="CAB4603544.1"/>
    </source>
</evidence>
<dbReference type="Pfam" id="PF04173">
    <property type="entry name" value="DoxD"/>
    <property type="match status" value="1"/>
</dbReference>
<feature type="transmembrane region" description="Helical" evidence="6">
    <location>
        <begin position="109"/>
        <end position="128"/>
    </location>
</feature>
<feature type="transmembrane region" description="Helical" evidence="6">
    <location>
        <begin position="62"/>
        <end position="89"/>
    </location>
</feature>
<evidence type="ECO:0000256" key="1">
    <source>
        <dbReference type="ARBA" id="ARBA00022714"/>
    </source>
</evidence>
<evidence type="ECO:0000256" key="5">
    <source>
        <dbReference type="ARBA" id="ARBA00023157"/>
    </source>
</evidence>
<dbReference type="SUPFAM" id="SSF50022">
    <property type="entry name" value="ISP domain"/>
    <property type="match status" value="1"/>
</dbReference>
<gene>
    <name evidence="8" type="ORF">UFOPK1842_00341</name>
</gene>
<dbReference type="GO" id="GO:0051537">
    <property type="term" value="F:2 iron, 2 sulfur cluster binding"/>
    <property type="evidence" value="ECO:0007669"/>
    <property type="project" value="UniProtKB-KW"/>
</dbReference>
<organism evidence="8">
    <name type="scientific">freshwater metagenome</name>
    <dbReference type="NCBI Taxonomy" id="449393"/>
    <lineage>
        <taxon>unclassified sequences</taxon>
        <taxon>metagenomes</taxon>
        <taxon>ecological metagenomes</taxon>
    </lineage>
</organism>
<protein>
    <submittedName>
        <fullName evidence="8">Unannotated protein</fullName>
    </submittedName>
</protein>
<dbReference type="InterPro" id="IPR005805">
    <property type="entry name" value="Rieske_Fe-S_prot_C"/>
</dbReference>
<dbReference type="GO" id="GO:0046872">
    <property type="term" value="F:metal ion binding"/>
    <property type="evidence" value="ECO:0007669"/>
    <property type="project" value="UniProtKB-KW"/>
</dbReference>
<reference evidence="8" key="1">
    <citation type="submission" date="2020-05" db="EMBL/GenBank/DDBJ databases">
        <authorList>
            <person name="Chiriac C."/>
            <person name="Salcher M."/>
            <person name="Ghai R."/>
            <person name="Kavagutti S V."/>
        </authorList>
    </citation>
    <scope>NUCLEOTIDE SEQUENCE</scope>
</reference>
<sequence length="305" mass="32515">MGARIIRLFLGVTFIYGGWNKATDPGFLDPKSAHYLGAQITSYLSTSPISFILKHMVEHATVFGWLIMLTEFAIGIATLAGIALQLAALGGFALSITLWLTATWTVKPYFLGSDTAYAILWLALFFLVRNNTKGRHVTALVPNLGDRREVLRLFGVAVASVAAVFAGSKFRTSNPTPETGTAIAKLADFPIGSTKAFAAADGTPSVLFRTKAGVFAYSRVCTHQGCSVGYDEKSNLLICPCHGAQFDPTKNGAAISGPTKLSLPKINVAIKGTDIVQIYFITFAPALGSAVKNLGSLKFEAMKAL</sequence>
<evidence type="ECO:0000259" key="7">
    <source>
        <dbReference type="PROSITE" id="PS51296"/>
    </source>
</evidence>
<keyword evidence="5" id="KW-1015">Disulfide bond</keyword>
<dbReference type="PANTHER" id="PTHR39157">
    <property type="entry name" value="INTEGRAL MEMBRANE PROTEIN-RELATED"/>
    <property type="match status" value="1"/>
</dbReference>
<dbReference type="GO" id="GO:0016020">
    <property type="term" value="C:membrane"/>
    <property type="evidence" value="ECO:0007669"/>
    <property type="project" value="InterPro"/>
</dbReference>
<dbReference type="PANTHER" id="PTHR39157:SF1">
    <property type="entry name" value="DOXX FAMILY PROTEIN"/>
    <property type="match status" value="1"/>
</dbReference>
<keyword evidence="6" id="KW-0472">Membrane</keyword>
<proteinExistence type="predicted"/>
<evidence type="ECO:0000256" key="6">
    <source>
        <dbReference type="SAM" id="Phobius"/>
    </source>
</evidence>
<dbReference type="PRINTS" id="PR00162">
    <property type="entry name" value="RIESKE"/>
</dbReference>
<dbReference type="EMBL" id="CAEZUQ010000026">
    <property type="protein sequence ID" value="CAB4603544.1"/>
    <property type="molecule type" value="Genomic_DNA"/>
</dbReference>
<feature type="transmembrane region" description="Helical" evidence="6">
    <location>
        <begin position="149"/>
        <end position="167"/>
    </location>
</feature>
<evidence type="ECO:0000256" key="2">
    <source>
        <dbReference type="ARBA" id="ARBA00022723"/>
    </source>
</evidence>
<keyword evidence="2" id="KW-0479">Metal-binding</keyword>
<dbReference type="InterPro" id="IPR007301">
    <property type="entry name" value="DoxD"/>
</dbReference>
<evidence type="ECO:0000256" key="4">
    <source>
        <dbReference type="ARBA" id="ARBA00023014"/>
    </source>
</evidence>
<dbReference type="CDD" id="cd03467">
    <property type="entry name" value="Rieske"/>
    <property type="match status" value="1"/>
</dbReference>
<dbReference type="InterPro" id="IPR017941">
    <property type="entry name" value="Rieske_2Fe-2S"/>
</dbReference>
<dbReference type="AlphaFoldDB" id="A0A6J6GWU0"/>
<dbReference type="InterPro" id="IPR036922">
    <property type="entry name" value="Rieske_2Fe-2S_sf"/>
</dbReference>
<dbReference type="PROSITE" id="PS51296">
    <property type="entry name" value="RIESKE"/>
    <property type="match status" value="1"/>
</dbReference>
<keyword evidence="3" id="KW-0408">Iron</keyword>
<accession>A0A6J6GWU0</accession>
<keyword evidence="4" id="KW-0411">Iron-sulfur</keyword>
<evidence type="ECO:0000256" key="3">
    <source>
        <dbReference type="ARBA" id="ARBA00023004"/>
    </source>
</evidence>
<keyword evidence="6" id="KW-1133">Transmembrane helix</keyword>